<dbReference type="EMBL" id="CAEKDK010000006">
    <property type="protein sequence ID" value="CAB4285509.1"/>
    <property type="molecule type" value="Genomic_DNA"/>
</dbReference>
<organism evidence="1 3">
    <name type="scientific">Prunus armeniaca</name>
    <name type="common">Apricot</name>
    <name type="synonym">Armeniaca vulgaris</name>
    <dbReference type="NCBI Taxonomy" id="36596"/>
    <lineage>
        <taxon>Eukaryota</taxon>
        <taxon>Viridiplantae</taxon>
        <taxon>Streptophyta</taxon>
        <taxon>Embryophyta</taxon>
        <taxon>Tracheophyta</taxon>
        <taxon>Spermatophyta</taxon>
        <taxon>Magnoliopsida</taxon>
        <taxon>eudicotyledons</taxon>
        <taxon>Gunneridae</taxon>
        <taxon>Pentapetalae</taxon>
        <taxon>rosids</taxon>
        <taxon>fabids</taxon>
        <taxon>Rosales</taxon>
        <taxon>Rosaceae</taxon>
        <taxon>Amygdaloideae</taxon>
        <taxon>Amygdaleae</taxon>
        <taxon>Prunus</taxon>
    </lineage>
</organism>
<evidence type="ECO:0000313" key="3">
    <source>
        <dbReference type="Proteomes" id="UP000507222"/>
    </source>
</evidence>
<reference evidence="4" key="1">
    <citation type="journal article" date="2020" name="Genome Biol.">
        <title>Gamete binning: chromosome-level and haplotype-resolved genome assembly enabled by high-throughput single-cell sequencing of gamete genomes.</title>
        <authorList>
            <person name="Campoy J.A."/>
            <person name="Sun H."/>
            <person name="Goel M."/>
            <person name="Jiao W.-B."/>
            <person name="Folz-Donahue K."/>
            <person name="Wang N."/>
            <person name="Rubio M."/>
            <person name="Liu C."/>
            <person name="Kukat C."/>
            <person name="Ruiz D."/>
            <person name="Huettel B."/>
            <person name="Schneeberger K."/>
        </authorList>
    </citation>
    <scope>NUCLEOTIDE SEQUENCE [LARGE SCALE GENOMIC DNA]</scope>
    <source>
        <strain evidence="4">cv. Rojo Pasion</strain>
    </source>
</reference>
<reference evidence="1 3" key="2">
    <citation type="submission" date="2020-05" db="EMBL/GenBank/DDBJ databases">
        <authorList>
            <person name="Campoy J."/>
            <person name="Schneeberger K."/>
            <person name="Spophaly S."/>
        </authorList>
    </citation>
    <scope>NUCLEOTIDE SEQUENCE [LARGE SCALE GENOMIC DNA]</scope>
    <source>
        <strain evidence="1">PruArmRojPasFocal</strain>
    </source>
</reference>
<keyword evidence="4" id="KW-1185">Reference proteome</keyword>
<protein>
    <submittedName>
        <fullName evidence="1">Uncharacterized protein</fullName>
    </submittedName>
</protein>
<evidence type="ECO:0000313" key="2">
    <source>
        <dbReference type="EMBL" id="CAB4316038.1"/>
    </source>
</evidence>
<dbReference type="Proteomes" id="UP000507245">
    <property type="component" value="Unassembled WGS sequence"/>
</dbReference>
<dbReference type="AlphaFoldDB" id="A0A6J5V910"/>
<dbReference type="EMBL" id="CAEKKB010000006">
    <property type="protein sequence ID" value="CAB4316038.1"/>
    <property type="molecule type" value="Genomic_DNA"/>
</dbReference>
<name>A0A6J5V910_PRUAR</name>
<proteinExistence type="predicted"/>
<accession>A0A6J5V910</accession>
<evidence type="ECO:0000313" key="4">
    <source>
        <dbReference type="Proteomes" id="UP000507245"/>
    </source>
</evidence>
<sequence length="74" mass="8014">MALQYALLPEYDKKAGRHLISKHRVSVNLDAQQQCDCFENTTARRLVNSTGPNENAPLMAHGRSACAADACLGA</sequence>
<dbReference type="Proteomes" id="UP000507222">
    <property type="component" value="Unassembled WGS sequence"/>
</dbReference>
<gene>
    <name evidence="1" type="ORF">CURHAP_LOCUS41334</name>
    <name evidence="2" type="ORF">ORAREDHAP_LOCUS40911</name>
</gene>
<evidence type="ECO:0000313" key="1">
    <source>
        <dbReference type="EMBL" id="CAB4285509.1"/>
    </source>
</evidence>